<proteinExistence type="predicted"/>
<comment type="caution">
    <text evidence="2">The sequence shown here is derived from an EMBL/GenBank/DDBJ whole genome shotgun (WGS) entry which is preliminary data.</text>
</comment>
<dbReference type="AlphaFoldDB" id="A0A135V1S0"/>
<sequence>MFSPNLQELIASFERAARANLAAIRARHSAAVPRDVPALYSSVPKRPAVPTGTGNAVHYGQRAGQPAPSRDPARAAQLPARQAVPQNLRAALYPAGQKPPPANVPPPAYSPSPNQIAGNYVTGVAVKPCDPPAAPRPVREVAPVQTPIYNIETRHHVAPGNNIHVHTWAIREENVNQLIPKPGTMG</sequence>
<dbReference type="Proteomes" id="UP000070121">
    <property type="component" value="Unassembled WGS sequence"/>
</dbReference>
<keyword evidence="3" id="KW-1185">Reference proteome</keyword>
<organism evidence="2 3">
    <name type="scientific">Colletotrichum salicis</name>
    <dbReference type="NCBI Taxonomy" id="1209931"/>
    <lineage>
        <taxon>Eukaryota</taxon>
        <taxon>Fungi</taxon>
        <taxon>Dikarya</taxon>
        <taxon>Ascomycota</taxon>
        <taxon>Pezizomycotina</taxon>
        <taxon>Sordariomycetes</taxon>
        <taxon>Hypocreomycetidae</taxon>
        <taxon>Glomerellales</taxon>
        <taxon>Glomerellaceae</taxon>
        <taxon>Colletotrichum</taxon>
        <taxon>Colletotrichum acutatum species complex</taxon>
    </lineage>
</organism>
<gene>
    <name evidence="2" type="ORF">CSAL01_05662</name>
</gene>
<evidence type="ECO:0000313" key="2">
    <source>
        <dbReference type="EMBL" id="KXH66532.1"/>
    </source>
</evidence>
<reference evidence="2 3" key="1">
    <citation type="submission" date="2014-02" db="EMBL/GenBank/DDBJ databases">
        <title>The genome sequence of Colletotrichum salicis CBS 607.94.</title>
        <authorList>
            <person name="Baroncelli R."/>
            <person name="Thon M.R."/>
        </authorList>
    </citation>
    <scope>NUCLEOTIDE SEQUENCE [LARGE SCALE GENOMIC DNA]</scope>
    <source>
        <strain evidence="2 3">CBS 607.94</strain>
    </source>
</reference>
<accession>A0A135V1S0</accession>
<dbReference type="EMBL" id="JFFI01000653">
    <property type="protein sequence ID" value="KXH66532.1"/>
    <property type="molecule type" value="Genomic_DNA"/>
</dbReference>
<feature type="region of interest" description="Disordered" evidence="1">
    <location>
        <begin position="60"/>
        <end position="79"/>
    </location>
</feature>
<evidence type="ECO:0000313" key="3">
    <source>
        <dbReference type="Proteomes" id="UP000070121"/>
    </source>
</evidence>
<name>A0A135V1S0_9PEZI</name>
<evidence type="ECO:0000256" key="1">
    <source>
        <dbReference type="SAM" id="MobiDB-lite"/>
    </source>
</evidence>
<protein>
    <submittedName>
        <fullName evidence="2">Uncharacterized protein</fullName>
    </submittedName>
</protein>